<dbReference type="EMBL" id="BNDS01000057">
    <property type="protein sequence ID" value="GHI01660.1"/>
    <property type="molecule type" value="Genomic_DNA"/>
</dbReference>
<evidence type="ECO:0000313" key="2">
    <source>
        <dbReference type="EMBL" id="GHI01660.1"/>
    </source>
</evidence>
<comment type="caution">
    <text evidence="2">The sequence shown here is derived from an EMBL/GenBank/DDBJ whole genome shotgun (WGS) entry which is preliminary data.</text>
</comment>
<protein>
    <submittedName>
        <fullName evidence="2">Uncharacterized protein</fullName>
    </submittedName>
</protein>
<evidence type="ECO:0000256" key="1">
    <source>
        <dbReference type="SAM" id="SignalP"/>
    </source>
</evidence>
<gene>
    <name evidence="2" type="ORF">AM1BK_52020</name>
</gene>
<accession>A0ABQ3NCL9</accession>
<feature type="chain" id="PRO_5045669437" evidence="1">
    <location>
        <begin position="28"/>
        <end position="485"/>
    </location>
</feature>
<sequence>MLKKLSGLAISALIVLGCLFPFNTASAATVSLDQLAENVKYHTESRIAGYQDVEKTGYKEVEKTGYQDVEVPVYDYVQYDFRGKDSNGYYCFDRSGFGKCYSDQYTYDSSIQSGELKIEEKSRDVTKYRTETYTVKQPYTVKEPVYKTVTSYSAKQSVQAYTSKSVKRKLSGINPYGKKFYVKMPKSTKLSRVNKDWYVGKFTYKTYYKDERYYTHAKISTGIYYYNSKGKRVRVTIPRNTTLTVSKGKYYATVTYTPYKKVKGKWQRQKPIKKKVSVYRGSVSYAMSYEPINKTKSAYIQAKYVQTKTAKVKTGVKTITKYKSVTKTKQVPYTVTKQYKEYYIYEQVGSKTEQQPYTYTESEPYTYTVQEPIYENVQVENTLQQKYQNIVNYYWTYRLTEEEMGQLFTMVGVPYSVADGYDLSRYVSGVVTVNGVSTYYSFTPSKKVKLIVFDDNTAINLSYLTTVYGNNYNDVKINFGSYRVE</sequence>
<feature type="signal peptide" evidence="1">
    <location>
        <begin position="1"/>
        <end position="27"/>
    </location>
</feature>
<evidence type="ECO:0000313" key="3">
    <source>
        <dbReference type="Proteomes" id="UP000637074"/>
    </source>
</evidence>
<proteinExistence type="predicted"/>
<name>A0ABQ3NCL9_9BACI</name>
<reference evidence="2 3" key="1">
    <citation type="journal article" date="2022" name="Int. J. Syst. Evol. Microbiol.">
        <title>Neobacillus kokaensis sp. nov., isolated from soil.</title>
        <authorList>
            <person name="Yuki K."/>
            <person name="Matsubara H."/>
            <person name="Yamaguchi S."/>
        </authorList>
    </citation>
    <scope>NUCLEOTIDE SEQUENCE [LARGE SCALE GENOMIC DNA]</scope>
    <source>
        <strain evidence="2 3">LOB 377</strain>
    </source>
</reference>
<dbReference type="Proteomes" id="UP000637074">
    <property type="component" value="Unassembled WGS sequence"/>
</dbReference>
<organism evidence="2 3">
    <name type="scientific">Neobacillus kokaensis</name>
    <dbReference type="NCBI Taxonomy" id="2759023"/>
    <lineage>
        <taxon>Bacteria</taxon>
        <taxon>Bacillati</taxon>
        <taxon>Bacillota</taxon>
        <taxon>Bacilli</taxon>
        <taxon>Bacillales</taxon>
        <taxon>Bacillaceae</taxon>
        <taxon>Neobacillus</taxon>
    </lineage>
</organism>
<dbReference type="RefSeq" id="WP_191277299.1">
    <property type="nucleotide sequence ID" value="NZ_BNDS01000057.1"/>
</dbReference>
<keyword evidence="1" id="KW-0732">Signal</keyword>
<keyword evidence="3" id="KW-1185">Reference proteome</keyword>
<dbReference type="PROSITE" id="PS51257">
    <property type="entry name" value="PROKAR_LIPOPROTEIN"/>
    <property type="match status" value="1"/>
</dbReference>